<sequence>MFRLLHVLLLGLFGAAAVHIAILFLLPTYSERDVWSAMAEEGDPYAFIRLGEGNANPLLAETQNPFFDTAACRFDLENGMVRITADERVPFWSFSVYDRDGFNVFNANDRSATNRGLDALIVNAAQLLELRKGVPETLATSLIAQTDIGEGMVVIRVFVPDGSWRIIVERFFKGLRCETL</sequence>
<organism evidence="1 2">
    <name type="scientific">Nitratireductor rhodophyticola</name>
    <dbReference type="NCBI Taxonomy" id="2854036"/>
    <lineage>
        <taxon>Bacteria</taxon>
        <taxon>Pseudomonadati</taxon>
        <taxon>Pseudomonadota</taxon>
        <taxon>Alphaproteobacteria</taxon>
        <taxon>Hyphomicrobiales</taxon>
        <taxon>Phyllobacteriaceae</taxon>
        <taxon>Nitratireductor</taxon>
    </lineage>
</organism>
<keyword evidence="2" id="KW-1185">Reference proteome</keyword>
<evidence type="ECO:0000313" key="1">
    <source>
        <dbReference type="EMBL" id="MBY8918081.1"/>
    </source>
</evidence>
<protein>
    <submittedName>
        <fullName evidence="1">DUF1254 domain-containing protein</fullName>
    </submittedName>
</protein>
<comment type="caution">
    <text evidence="1">The sequence shown here is derived from an EMBL/GenBank/DDBJ whole genome shotgun (WGS) entry which is preliminary data.</text>
</comment>
<gene>
    <name evidence="1" type="ORF">KVG22_15865</name>
</gene>
<evidence type="ECO:0000313" key="2">
    <source>
        <dbReference type="Proteomes" id="UP000777661"/>
    </source>
</evidence>
<dbReference type="Proteomes" id="UP000777661">
    <property type="component" value="Unassembled WGS sequence"/>
</dbReference>
<proteinExistence type="predicted"/>
<dbReference type="PIRSF" id="PIRSF010244">
    <property type="entry name" value="UCP010244_imp"/>
    <property type="match status" value="1"/>
</dbReference>
<name>A0ABS7RDK5_9HYPH</name>
<dbReference type="EMBL" id="JAHSQO010000005">
    <property type="protein sequence ID" value="MBY8918081.1"/>
    <property type="molecule type" value="Genomic_DNA"/>
</dbReference>
<dbReference type="RefSeq" id="WP_223005117.1">
    <property type="nucleotide sequence ID" value="NZ_CBDDTB010000001.1"/>
</dbReference>
<dbReference type="InterPro" id="IPR014456">
    <property type="entry name" value="UCP010244_IM"/>
</dbReference>
<reference evidence="1 2" key="1">
    <citation type="submission" date="2021-06" db="EMBL/GenBank/DDBJ databases">
        <title>Nitratireductor porphyridii sp. nov., isolated from a small marine red alga, Porphyridium purpureum in South Korea.</title>
        <authorList>
            <person name="Kim K.H."/>
            <person name="Kristyanto S."/>
            <person name="Jeon C.O."/>
        </authorList>
    </citation>
    <scope>NUCLEOTIDE SEQUENCE [LARGE SCALE GENOMIC DNA]</scope>
    <source>
        <strain evidence="1 2">R6</strain>
    </source>
</reference>
<accession>A0ABS7RDK5</accession>